<dbReference type="GO" id="GO:0003676">
    <property type="term" value="F:nucleic acid binding"/>
    <property type="evidence" value="ECO:0007669"/>
    <property type="project" value="InterPro"/>
</dbReference>
<dbReference type="AlphaFoldDB" id="A0A6A7G2U0"/>
<proteinExistence type="evidence at transcript level"/>
<dbReference type="InterPro" id="IPR012337">
    <property type="entry name" value="RNaseH-like_sf"/>
</dbReference>
<feature type="domain" description="Integrase catalytic" evidence="1">
    <location>
        <begin position="1"/>
        <end position="104"/>
    </location>
</feature>
<evidence type="ECO:0000313" key="2">
    <source>
        <dbReference type="EMBL" id="LAC24794.1"/>
    </source>
</evidence>
<dbReference type="PROSITE" id="PS50994">
    <property type="entry name" value="INTEGRASE"/>
    <property type="match status" value="1"/>
</dbReference>
<keyword evidence="2" id="KW-0548">Nucleotidyltransferase</keyword>
<accession>A0A6A7G2U0</accession>
<dbReference type="EMBL" id="IACT01005645">
    <property type="protein sequence ID" value="LAC24794.1"/>
    <property type="molecule type" value="mRNA"/>
</dbReference>
<organism evidence="2">
    <name type="scientific">Hirondellea gigas</name>
    <dbReference type="NCBI Taxonomy" id="1518452"/>
    <lineage>
        <taxon>Eukaryota</taxon>
        <taxon>Metazoa</taxon>
        <taxon>Ecdysozoa</taxon>
        <taxon>Arthropoda</taxon>
        <taxon>Crustacea</taxon>
        <taxon>Multicrustacea</taxon>
        <taxon>Malacostraca</taxon>
        <taxon>Eumalacostraca</taxon>
        <taxon>Peracarida</taxon>
        <taxon>Amphipoda</taxon>
        <taxon>Amphilochidea</taxon>
        <taxon>Lysianassida</taxon>
        <taxon>Lysianassidira</taxon>
        <taxon>Lysianassoidea</taxon>
        <taxon>Lysianassidae</taxon>
        <taxon>Hirondellea</taxon>
    </lineage>
</organism>
<dbReference type="InterPro" id="IPR050951">
    <property type="entry name" value="Retrovirus_Pol_polyprotein"/>
</dbReference>
<dbReference type="InterPro" id="IPR036397">
    <property type="entry name" value="RNaseH_sf"/>
</dbReference>
<dbReference type="GO" id="GO:0003964">
    <property type="term" value="F:RNA-directed DNA polymerase activity"/>
    <property type="evidence" value="ECO:0007669"/>
    <property type="project" value="UniProtKB-KW"/>
</dbReference>
<reference evidence="2" key="1">
    <citation type="submission" date="2017-11" db="EMBL/GenBank/DDBJ databases">
        <title>The sensing device of the deep-sea amphipod.</title>
        <authorList>
            <person name="Kobayashi H."/>
            <person name="Nagahama T."/>
            <person name="Arai W."/>
            <person name="Sasagawa Y."/>
            <person name="Umeda M."/>
            <person name="Hayashi T."/>
            <person name="Nikaido I."/>
            <person name="Watanabe H."/>
            <person name="Oguri K."/>
            <person name="Kitazato H."/>
            <person name="Fujioka K."/>
            <person name="Kido Y."/>
            <person name="Takami H."/>
        </authorList>
    </citation>
    <scope>NUCLEOTIDE SEQUENCE</scope>
    <source>
        <tissue evidence="2">Whole body</tissue>
    </source>
</reference>
<dbReference type="SUPFAM" id="SSF53098">
    <property type="entry name" value="Ribonuclease H-like"/>
    <property type="match status" value="1"/>
</dbReference>
<sequence>MEMFSRLGLPSEILHDQGTNFMSRVMQKFNELLQIKRINTTAWNPKCNGSCENFNKTLKQMLKKVCADEPDNWDRYLHPLLFAYRKVPQVTTGFSPFELLFGYEVRGPLFLIKDRFLSVDGDEEEIAVTEYVLQIREKLRQYLELSGMSNELAKSKQKVYYDRLSRSRKFQPGDKVLMLLPTSTNKLLAEWKGPFEIVRKLNKVDYIIRVGDKEKSYHINMLKLFRERKPQLANLALQSNNELVKKNCCTKFRYLLLVKSVLHWKM</sequence>
<keyword evidence="2" id="KW-0808">Transferase</keyword>
<dbReference type="Gene3D" id="3.30.420.10">
    <property type="entry name" value="Ribonuclease H-like superfamily/Ribonuclease H"/>
    <property type="match status" value="1"/>
</dbReference>
<dbReference type="PANTHER" id="PTHR37984">
    <property type="entry name" value="PROTEIN CBG26694"/>
    <property type="match status" value="1"/>
</dbReference>
<dbReference type="PANTHER" id="PTHR37984:SF15">
    <property type="entry name" value="INTEGRASE CATALYTIC DOMAIN-CONTAINING PROTEIN"/>
    <property type="match status" value="1"/>
</dbReference>
<dbReference type="InterPro" id="IPR001584">
    <property type="entry name" value="Integrase_cat-core"/>
</dbReference>
<name>A0A6A7G2U0_9CRUS</name>
<dbReference type="GO" id="GO:0015074">
    <property type="term" value="P:DNA integration"/>
    <property type="evidence" value="ECO:0007669"/>
    <property type="project" value="InterPro"/>
</dbReference>
<evidence type="ECO:0000259" key="1">
    <source>
        <dbReference type="PROSITE" id="PS50994"/>
    </source>
</evidence>
<protein>
    <submittedName>
        <fullName evidence="2">Reverse transcriptase</fullName>
    </submittedName>
</protein>
<keyword evidence="2" id="KW-0695">RNA-directed DNA polymerase</keyword>